<feature type="transmembrane region" description="Helical" evidence="7">
    <location>
        <begin position="566"/>
        <end position="587"/>
    </location>
</feature>
<feature type="domain" description="ABC transporter" evidence="8">
    <location>
        <begin position="126"/>
        <end position="360"/>
    </location>
</feature>
<evidence type="ECO:0000256" key="4">
    <source>
        <dbReference type="ARBA" id="ARBA00022692"/>
    </source>
</evidence>
<dbReference type="Proteomes" id="UP000274756">
    <property type="component" value="Unassembled WGS sequence"/>
</dbReference>
<dbReference type="Pfam" id="PF01061">
    <property type="entry name" value="ABC2_membrane"/>
    <property type="match status" value="1"/>
</dbReference>
<evidence type="ECO:0000256" key="7">
    <source>
        <dbReference type="SAM" id="Phobius"/>
    </source>
</evidence>
<dbReference type="GO" id="GO:0016887">
    <property type="term" value="F:ATP hydrolysis activity"/>
    <property type="evidence" value="ECO:0007669"/>
    <property type="project" value="InterPro"/>
</dbReference>
<dbReference type="Pfam" id="PF00005">
    <property type="entry name" value="ABC_tran"/>
    <property type="match status" value="1"/>
</dbReference>
<comment type="similarity">
    <text evidence="2">Belongs to the ABC transporter superfamily. ABCG family. Eye pigment precursor importer (TC 3.A.1.204) subfamily.</text>
</comment>
<evidence type="ECO:0000256" key="3">
    <source>
        <dbReference type="ARBA" id="ARBA00022448"/>
    </source>
</evidence>
<dbReference type="STRING" id="318479.A0A0N4UJH6"/>
<dbReference type="GO" id="GO:0140359">
    <property type="term" value="F:ABC-type transporter activity"/>
    <property type="evidence" value="ECO:0007669"/>
    <property type="project" value="InterPro"/>
</dbReference>
<sequence>MAEAGLHSYSQMTQNIRICHGSNIEHDEERITLPDANESVFSSPIHCVAPSDIMLSTTNGDQHSRLGLRQFDRKQIQYFSNIDLFQQPSGFNYLRYARADELRHEENTNPHFYISNLTFIYDFRTITDRIILRPPQNLAILNDVSFELSGGETLAILYTSEFEIRTLLCILAGRMTHGVSIKGTFQINGHNLEIQQLAKMIAYVSFEELYPWLTVKQTLFFMSAFKKSATGTFKIENMIDQLIQTLALSPYRNTLCSEIGKTERQRLKIAIQILKDTDIILCENITKDMDLYDSSFVIDYLRDFANKLNRIIIMAITPPTIEILTMFHKTLLLASGQVIYFGRSSEMVHYFESTGFPCPLLKNPCDYYVDLVTHDNLTPEASSESIERIRRLSELWKQNYTLRHPKVTAPLSSKIAQANSFEAMVIIYRRFFAIYKNRPWSIMKEPFYALLTSLSLGAIFFDIPADRRAGIDDRFVSDERLFLYQDLCNQFYGSIGYLFTKIIFDFPFSLFTYILYALPAYIMSGLPPKNELYWPFIISFATIVILNSLLWRYASWMFAYAFGSRTTAAFASAALMGLSALASGLLVHPYDLLQFAKWTHFISPIKYAGEILAENEFKGTSPLLEKVIAMITNKHKSWNRTELMIGCERKRVLAAKIREIDDN</sequence>
<dbReference type="WBParaSite" id="DME_0000781401-mRNA-1">
    <property type="protein sequence ID" value="DME_0000781401-mRNA-1"/>
    <property type="gene ID" value="DME_0000781401"/>
</dbReference>
<comment type="subcellular location">
    <subcellularLocation>
        <location evidence="1">Membrane</location>
        <topology evidence="1">Multi-pass membrane protein</topology>
    </subcellularLocation>
</comment>
<dbReference type="Proteomes" id="UP000038040">
    <property type="component" value="Unplaced"/>
</dbReference>
<evidence type="ECO:0000313" key="11">
    <source>
        <dbReference type="Proteomes" id="UP000274756"/>
    </source>
</evidence>
<reference evidence="12" key="1">
    <citation type="submission" date="2017-02" db="UniProtKB">
        <authorList>
            <consortium name="WormBaseParasite"/>
        </authorList>
    </citation>
    <scope>IDENTIFICATION</scope>
</reference>
<gene>
    <name evidence="9" type="ORF">DME_LOCUS10184</name>
</gene>
<dbReference type="AlphaFoldDB" id="A0A0N4UJH6"/>
<dbReference type="InterPro" id="IPR013525">
    <property type="entry name" value="ABC2_TM"/>
</dbReference>
<dbReference type="InterPro" id="IPR043926">
    <property type="entry name" value="ABCG_dom"/>
</dbReference>
<keyword evidence="11" id="KW-1185">Reference proteome</keyword>
<keyword evidence="3" id="KW-0813">Transport</keyword>
<dbReference type="EMBL" id="UYYG01001205">
    <property type="protein sequence ID" value="VDN60211.1"/>
    <property type="molecule type" value="Genomic_DNA"/>
</dbReference>
<dbReference type="InterPro" id="IPR027417">
    <property type="entry name" value="P-loop_NTPase"/>
</dbReference>
<dbReference type="PANTHER" id="PTHR48041:SF89">
    <property type="entry name" value="FI03229P"/>
    <property type="match status" value="1"/>
</dbReference>
<dbReference type="OrthoDB" id="66620at2759"/>
<evidence type="ECO:0000259" key="8">
    <source>
        <dbReference type="PROSITE" id="PS50893"/>
    </source>
</evidence>
<dbReference type="Gene3D" id="3.40.50.300">
    <property type="entry name" value="P-loop containing nucleotide triphosphate hydrolases"/>
    <property type="match status" value="1"/>
</dbReference>
<dbReference type="Pfam" id="PF19055">
    <property type="entry name" value="ABC2_membrane_7"/>
    <property type="match status" value="1"/>
</dbReference>
<dbReference type="PANTHER" id="PTHR48041">
    <property type="entry name" value="ABC TRANSPORTER G FAMILY MEMBER 28"/>
    <property type="match status" value="1"/>
</dbReference>
<evidence type="ECO:0000313" key="9">
    <source>
        <dbReference type="EMBL" id="VDN60211.1"/>
    </source>
</evidence>
<evidence type="ECO:0000256" key="6">
    <source>
        <dbReference type="ARBA" id="ARBA00023136"/>
    </source>
</evidence>
<evidence type="ECO:0000256" key="1">
    <source>
        <dbReference type="ARBA" id="ARBA00004141"/>
    </source>
</evidence>
<dbReference type="InterPro" id="IPR050352">
    <property type="entry name" value="ABCG_transporters"/>
</dbReference>
<dbReference type="PROSITE" id="PS50893">
    <property type="entry name" value="ABC_TRANSPORTER_2"/>
    <property type="match status" value="1"/>
</dbReference>
<evidence type="ECO:0000313" key="10">
    <source>
        <dbReference type="Proteomes" id="UP000038040"/>
    </source>
</evidence>
<dbReference type="GO" id="GO:0005886">
    <property type="term" value="C:plasma membrane"/>
    <property type="evidence" value="ECO:0007669"/>
    <property type="project" value="TreeGrafter"/>
</dbReference>
<evidence type="ECO:0000256" key="5">
    <source>
        <dbReference type="ARBA" id="ARBA00022989"/>
    </source>
</evidence>
<evidence type="ECO:0000313" key="12">
    <source>
        <dbReference type="WBParaSite" id="DME_0000781401-mRNA-1"/>
    </source>
</evidence>
<keyword evidence="6 7" id="KW-0472">Membrane</keyword>
<evidence type="ECO:0000256" key="2">
    <source>
        <dbReference type="ARBA" id="ARBA00005814"/>
    </source>
</evidence>
<dbReference type="InterPro" id="IPR003439">
    <property type="entry name" value="ABC_transporter-like_ATP-bd"/>
</dbReference>
<accession>A0A0N4UJH6</accession>
<keyword evidence="5 7" id="KW-1133">Transmembrane helix</keyword>
<organism evidence="10 12">
    <name type="scientific">Dracunculus medinensis</name>
    <name type="common">Guinea worm</name>
    <dbReference type="NCBI Taxonomy" id="318479"/>
    <lineage>
        <taxon>Eukaryota</taxon>
        <taxon>Metazoa</taxon>
        <taxon>Ecdysozoa</taxon>
        <taxon>Nematoda</taxon>
        <taxon>Chromadorea</taxon>
        <taxon>Rhabditida</taxon>
        <taxon>Spirurina</taxon>
        <taxon>Dracunculoidea</taxon>
        <taxon>Dracunculidae</taxon>
        <taxon>Dracunculus</taxon>
    </lineage>
</organism>
<proteinExistence type="inferred from homology"/>
<dbReference type="SUPFAM" id="SSF52540">
    <property type="entry name" value="P-loop containing nucleoside triphosphate hydrolases"/>
    <property type="match status" value="1"/>
</dbReference>
<feature type="transmembrane region" description="Helical" evidence="7">
    <location>
        <begin position="502"/>
        <end position="522"/>
    </location>
</feature>
<name>A0A0N4UJH6_DRAME</name>
<reference evidence="9 11" key="2">
    <citation type="submission" date="2018-11" db="EMBL/GenBank/DDBJ databases">
        <authorList>
            <consortium name="Pathogen Informatics"/>
        </authorList>
    </citation>
    <scope>NUCLEOTIDE SEQUENCE [LARGE SCALE GENOMIC DNA]</scope>
</reference>
<protein>
    <submittedName>
        <fullName evidence="12">ABC transporter domain-containing protein</fullName>
    </submittedName>
</protein>
<keyword evidence="4 7" id="KW-0812">Transmembrane</keyword>
<feature type="transmembrane region" description="Helical" evidence="7">
    <location>
        <begin position="534"/>
        <end position="554"/>
    </location>
</feature>
<dbReference type="GO" id="GO:0005524">
    <property type="term" value="F:ATP binding"/>
    <property type="evidence" value="ECO:0007669"/>
    <property type="project" value="InterPro"/>
</dbReference>